<gene>
    <name evidence="2" type="primary">Dyak\GE29190</name>
    <name evidence="2" type="synonym">GE29190</name>
    <name evidence="2" type="ORF">Dyak_GE29190</name>
</gene>
<dbReference type="InterPro" id="IPR029034">
    <property type="entry name" value="Cystine-knot_cytokine"/>
</dbReference>
<dbReference type="GO" id="GO:0007166">
    <property type="term" value="P:cell surface receptor signaling pathway"/>
    <property type="evidence" value="ECO:0007669"/>
    <property type="project" value="TreeGrafter"/>
</dbReference>
<dbReference type="OrthoDB" id="6421717at2759"/>
<dbReference type="PANTHER" id="PTHR31129:SF2">
    <property type="entry name" value="GLYCOPROTEIN HORMONE ALPHA-2"/>
    <property type="match status" value="1"/>
</dbReference>
<dbReference type="Proteomes" id="UP000002282">
    <property type="component" value="Unassembled WGS sequence"/>
</dbReference>
<feature type="compositionally biased region" description="Basic and acidic residues" evidence="1">
    <location>
        <begin position="1"/>
        <end position="13"/>
    </location>
</feature>
<organism evidence="2 3">
    <name type="scientific">Drosophila yakuba</name>
    <name type="common">Fruit fly</name>
    <dbReference type="NCBI Taxonomy" id="7245"/>
    <lineage>
        <taxon>Eukaryota</taxon>
        <taxon>Metazoa</taxon>
        <taxon>Ecdysozoa</taxon>
        <taxon>Arthropoda</taxon>
        <taxon>Hexapoda</taxon>
        <taxon>Insecta</taxon>
        <taxon>Pterygota</taxon>
        <taxon>Neoptera</taxon>
        <taxon>Endopterygota</taxon>
        <taxon>Diptera</taxon>
        <taxon>Brachycera</taxon>
        <taxon>Muscomorpha</taxon>
        <taxon>Ephydroidea</taxon>
        <taxon>Drosophilidae</taxon>
        <taxon>Drosophila</taxon>
        <taxon>Sophophora</taxon>
    </lineage>
</organism>
<dbReference type="PANTHER" id="PTHR31129">
    <property type="entry name" value="GLYCOPROTEIN HORMONE ALPHA-2"/>
    <property type="match status" value="1"/>
</dbReference>
<sequence>MRGTEKQCNHQTKEPIYSRGKGRAAETEPPYLCERASHYSTDDLTVVMLESERNRLLVASCYMAHDRTAPPEELRSMVEASPNDQELIPKLSPISTVTEMRSSQLLVLIGCISWLLLCDSNSMGKDTWLRPGCHKVGNTRKMSIPDCVEFTITTNACRGFCESFSVPAIPLMGASASVLFKTPKPVVSVGQCCNMMKSEEIQRRVLCIEGIRNVTFKSALSCSCYHCKKD</sequence>
<dbReference type="EMBL" id="CH898078">
    <property type="protein sequence ID" value="KRK05705.1"/>
    <property type="molecule type" value="Genomic_DNA"/>
</dbReference>
<keyword evidence="3" id="KW-1185">Reference proteome</keyword>
<evidence type="ECO:0000313" key="2">
    <source>
        <dbReference type="EMBL" id="KRK05705.1"/>
    </source>
</evidence>
<reference evidence="2 3" key="1">
    <citation type="journal article" date="2007" name="Nature">
        <title>Evolution of genes and genomes on the Drosophila phylogeny.</title>
        <authorList>
            <consortium name="Drosophila 12 Genomes Consortium"/>
            <person name="Clark A.G."/>
            <person name="Eisen M.B."/>
            <person name="Smith D.R."/>
            <person name="Bergman C.M."/>
            <person name="Oliver B."/>
            <person name="Markow T.A."/>
            <person name="Kaufman T.C."/>
            <person name="Kellis M."/>
            <person name="Gelbart W."/>
            <person name="Iyer V.N."/>
            <person name="Pollard D.A."/>
            <person name="Sackton T.B."/>
            <person name="Larracuente A.M."/>
            <person name="Singh N.D."/>
            <person name="Abad J.P."/>
            <person name="Abt D.N."/>
            <person name="Adryan B."/>
            <person name="Aguade M."/>
            <person name="Akashi H."/>
            <person name="Anderson W.W."/>
            <person name="Aquadro C.F."/>
            <person name="Ardell D.H."/>
            <person name="Arguello R."/>
            <person name="Artieri C.G."/>
            <person name="Barbash D.A."/>
            <person name="Barker D."/>
            <person name="Barsanti P."/>
            <person name="Batterham P."/>
            <person name="Batzoglou S."/>
            <person name="Begun D."/>
            <person name="Bhutkar A."/>
            <person name="Blanco E."/>
            <person name="Bosak S.A."/>
            <person name="Bradley R.K."/>
            <person name="Brand A.D."/>
            <person name="Brent M.R."/>
            <person name="Brooks A.N."/>
            <person name="Brown R.H."/>
            <person name="Butlin R.K."/>
            <person name="Caggese C."/>
            <person name="Calvi B.R."/>
            <person name="Bernardo de Carvalho A."/>
            <person name="Caspi A."/>
            <person name="Castrezana S."/>
            <person name="Celniker S.E."/>
            <person name="Chang J.L."/>
            <person name="Chapple C."/>
            <person name="Chatterji S."/>
            <person name="Chinwalla A."/>
            <person name="Civetta A."/>
            <person name="Clifton S.W."/>
            <person name="Comeron J.M."/>
            <person name="Costello J.C."/>
            <person name="Coyne J.A."/>
            <person name="Daub J."/>
            <person name="David R.G."/>
            <person name="Delcher A.L."/>
            <person name="Delehaunty K."/>
            <person name="Do C.B."/>
            <person name="Ebling H."/>
            <person name="Edwards K."/>
            <person name="Eickbush T."/>
            <person name="Evans J.D."/>
            <person name="Filipski A."/>
            <person name="Findeiss S."/>
            <person name="Freyhult E."/>
            <person name="Fulton L."/>
            <person name="Fulton R."/>
            <person name="Garcia A.C."/>
            <person name="Gardiner A."/>
            <person name="Garfield D.A."/>
            <person name="Garvin B.E."/>
            <person name="Gibson G."/>
            <person name="Gilbert D."/>
            <person name="Gnerre S."/>
            <person name="Godfrey J."/>
            <person name="Good R."/>
            <person name="Gotea V."/>
            <person name="Gravely B."/>
            <person name="Greenberg A.J."/>
            <person name="Griffiths-Jones S."/>
            <person name="Gross S."/>
            <person name="Guigo R."/>
            <person name="Gustafson E.A."/>
            <person name="Haerty W."/>
            <person name="Hahn M.W."/>
            <person name="Halligan D.L."/>
            <person name="Halpern A.L."/>
            <person name="Halter G.M."/>
            <person name="Han M.V."/>
            <person name="Heger A."/>
            <person name="Hillier L."/>
            <person name="Hinrichs A.S."/>
            <person name="Holmes I."/>
            <person name="Hoskins R.A."/>
            <person name="Hubisz M.J."/>
            <person name="Hultmark D."/>
            <person name="Huntley M.A."/>
            <person name="Jaffe D.B."/>
            <person name="Jagadeeshan S."/>
            <person name="Jeck W.R."/>
            <person name="Johnson J."/>
            <person name="Jones C.D."/>
            <person name="Jordan W.C."/>
            <person name="Karpen G.H."/>
            <person name="Kataoka E."/>
            <person name="Keightley P.D."/>
            <person name="Kheradpour P."/>
            <person name="Kirkness E.F."/>
            <person name="Koerich L.B."/>
            <person name="Kristiansen K."/>
            <person name="Kudrna D."/>
            <person name="Kulathinal R.J."/>
            <person name="Kumar S."/>
            <person name="Kwok R."/>
            <person name="Lander E."/>
            <person name="Langley C.H."/>
            <person name="Lapoint R."/>
            <person name="Lazzaro B.P."/>
            <person name="Lee S.J."/>
            <person name="Levesque L."/>
            <person name="Li R."/>
            <person name="Lin C.F."/>
            <person name="Lin M.F."/>
            <person name="Lindblad-Toh K."/>
            <person name="Llopart A."/>
            <person name="Long M."/>
            <person name="Low L."/>
            <person name="Lozovsky E."/>
            <person name="Lu J."/>
            <person name="Luo M."/>
            <person name="Machado C.A."/>
            <person name="Makalowski W."/>
            <person name="Marzo M."/>
            <person name="Matsuda M."/>
            <person name="Matzkin L."/>
            <person name="McAllister B."/>
            <person name="McBride C.S."/>
            <person name="McKernan B."/>
            <person name="McKernan K."/>
            <person name="Mendez-Lago M."/>
            <person name="Minx P."/>
            <person name="Mollenhauer M.U."/>
            <person name="Montooth K."/>
            <person name="Mount S.M."/>
            <person name="Mu X."/>
            <person name="Myers E."/>
            <person name="Negre B."/>
            <person name="Newfeld S."/>
            <person name="Nielsen R."/>
            <person name="Noor M.A."/>
            <person name="O'Grady P."/>
            <person name="Pachter L."/>
            <person name="Papaceit M."/>
            <person name="Parisi M.J."/>
            <person name="Parisi M."/>
            <person name="Parts L."/>
            <person name="Pedersen J.S."/>
            <person name="Pesole G."/>
            <person name="Phillippy A.M."/>
            <person name="Ponting C.P."/>
            <person name="Pop M."/>
            <person name="Porcelli D."/>
            <person name="Powell J.R."/>
            <person name="Prohaska S."/>
            <person name="Pruitt K."/>
            <person name="Puig M."/>
            <person name="Quesneville H."/>
            <person name="Ram K.R."/>
            <person name="Rand D."/>
            <person name="Rasmussen M.D."/>
            <person name="Reed L.K."/>
            <person name="Reenan R."/>
            <person name="Reily A."/>
            <person name="Remington K.A."/>
            <person name="Rieger T.T."/>
            <person name="Ritchie M.G."/>
            <person name="Robin C."/>
            <person name="Rogers Y.H."/>
            <person name="Rohde C."/>
            <person name="Rozas J."/>
            <person name="Rubenfield M.J."/>
            <person name="Ruiz A."/>
            <person name="Russo S."/>
            <person name="Salzberg S.L."/>
            <person name="Sanchez-Gracia A."/>
            <person name="Saranga D.J."/>
            <person name="Sato H."/>
            <person name="Schaeffer S.W."/>
            <person name="Schatz M.C."/>
            <person name="Schlenke T."/>
            <person name="Schwartz R."/>
            <person name="Segarra C."/>
            <person name="Singh R.S."/>
            <person name="Sirot L."/>
            <person name="Sirota M."/>
            <person name="Sisneros N.B."/>
            <person name="Smith C.D."/>
            <person name="Smith T.F."/>
            <person name="Spieth J."/>
            <person name="Stage D.E."/>
            <person name="Stark A."/>
            <person name="Stephan W."/>
            <person name="Strausberg R.L."/>
            <person name="Strempel S."/>
            <person name="Sturgill D."/>
            <person name="Sutton G."/>
            <person name="Sutton G.G."/>
            <person name="Tao W."/>
            <person name="Teichmann S."/>
            <person name="Tobari Y.N."/>
            <person name="Tomimura Y."/>
            <person name="Tsolas J.M."/>
            <person name="Valente V.L."/>
            <person name="Venter E."/>
            <person name="Venter J.C."/>
            <person name="Vicario S."/>
            <person name="Vieira F.G."/>
            <person name="Vilella A.J."/>
            <person name="Villasante A."/>
            <person name="Walenz B."/>
            <person name="Wang J."/>
            <person name="Wasserman M."/>
            <person name="Watts T."/>
            <person name="Wilson D."/>
            <person name="Wilson R.K."/>
            <person name="Wing R.A."/>
            <person name="Wolfner M.F."/>
            <person name="Wong A."/>
            <person name="Wong G.K."/>
            <person name="Wu C.I."/>
            <person name="Wu G."/>
            <person name="Yamamoto D."/>
            <person name="Yang H.P."/>
            <person name="Yang S.P."/>
            <person name="Yorke J.A."/>
            <person name="Yoshida K."/>
            <person name="Zdobnov E."/>
            <person name="Zhang P."/>
            <person name="Zhang Y."/>
            <person name="Zimin A.V."/>
            <person name="Baldwin J."/>
            <person name="Abdouelleil A."/>
            <person name="Abdulkadir J."/>
            <person name="Abebe A."/>
            <person name="Abera B."/>
            <person name="Abreu J."/>
            <person name="Acer S.C."/>
            <person name="Aftuck L."/>
            <person name="Alexander A."/>
            <person name="An P."/>
            <person name="Anderson E."/>
            <person name="Anderson S."/>
            <person name="Arachi H."/>
            <person name="Azer M."/>
            <person name="Bachantsang P."/>
            <person name="Barry A."/>
            <person name="Bayul T."/>
            <person name="Berlin A."/>
            <person name="Bessette D."/>
            <person name="Bloom T."/>
            <person name="Blye J."/>
            <person name="Boguslavskiy L."/>
            <person name="Bonnet C."/>
            <person name="Boukhgalter B."/>
            <person name="Bourzgui I."/>
            <person name="Brown A."/>
            <person name="Cahill P."/>
            <person name="Channer S."/>
            <person name="Cheshatsang Y."/>
            <person name="Chuda L."/>
            <person name="Citroen M."/>
            <person name="Collymore A."/>
            <person name="Cooke P."/>
            <person name="Costello M."/>
            <person name="D'Aco K."/>
            <person name="Daza R."/>
            <person name="De Haan G."/>
            <person name="DeGray S."/>
            <person name="DeMaso C."/>
            <person name="Dhargay N."/>
            <person name="Dooley K."/>
            <person name="Dooley E."/>
            <person name="Doricent M."/>
            <person name="Dorje P."/>
            <person name="Dorjee K."/>
            <person name="Dupes A."/>
            <person name="Elong R."/>
            <person name="Falk J."/>
            <person name="Farina A."/>
            <person name="Faro S."/>
            <person name="Ferguson D."/>
            <person name="Fisher S."/>
            <person name="Foley C.D."/>
            <person name="Franke A."/>
            <person name="Friedrich D."/>
            <person name="Gadbois L."/>
            <person name="Gearin G."/>
            <person name="Gearin C.R."/>
            <person name="Giannoukos G."/>
            <person name="Goode T."/>
            <person name="Graham J."/>
            <person name="Grandbois E."/>
            <person name="Grewal S."/>
            <person name="Gyaltsen K."/>
            <person name="Hafez N."/>
            <person name="Hagos B."/>
            <person name="Hall J."/>
            <person name="Henson C."/>
            <person name="Hollinger A."/>
            <person name="Honan T."/>
            <person name="Huard M.D."/>
            <person name="Hughes L."/>
            <person name="Hurhula B."/>
            <person name="Husby M.E."/>
            <person name="Kamat A."/>
            <person name="Kanga B."/>
            <person name="Kashin S."/>
            <person name="Khazanovich D."/>
            <person name="Kisner P."/>
            <person name="Lance K."/>
            <person name="Lara M."/>
            <person name="Lee W."/>
            <person name="Lennon N."/>
            <person name="Letendre F."/>
            <person name="LeVine R."/>
            <person name="Lipovsky A."/>
            <person name="Liu X."/>
            <person name="Liu J."/>
            <person name="Liu S."/>
            <person name="Lokyitsang T."/>
            <person name="Lokyitsang Y."/>
            <person name="Lubonja R."/>
            <person name="Lui A."/>
            <person name="MacDonald P."/>
            <person name="Magnisalis V."/>
            <person name="Maru K."/>
            <person name="Matthews C."/>
            <person name="McCusker W."/>
            <person name="McDonough S."/>
            <person name="Mehta T."/>
            <person name="Meldrim J."/>
            <person name="Meneus L."/>
            <person name="Mihai O."/>
            <person name="Mihalev A."/>
            <person name="Mihova T."/>
            <person name="Mittelman R."/>
            <person name="Mlenga V."/>
            <person name="Montmayeur A."/>
            <person name="Mulrain L."/>
            <person name="Navidi A."/>
            <person name="Naylor J."/>
            <person name="Negash T."/>
            <person name="Nguyen T."/>
            <person name="Nguyen N."/>
            <person name="Nicol R."/>
            <person name="Norbu C."/>
            <person name="Norbu N."/>
            <person name="Novod N."/>
            <person name="O'Neill B."/>
            <person name="Osman S."/>
            <person name="Markiewicz E."/>
            <person name="Oyono O.L."/>
            <person name="Patti C."/>
            <person name="Phunkhang P."/>
            <person name="Pierre F."/>
            <person name="Priest M."/>
            <person name="Raghuraman S."/>
            <person name="Rege F."/>
            <person name="Reyes R."/>
            <person name="Rise C."/>
            <person name="Rogov P."/>
            <person name="Ross K."/>
            <person name="Ryan E."/>
            <person name="Settipalli S."/>
            <person name="Shea T."/>
            <person name="Sherpa N."/>
            <person name="Shi L."/>
            <person name="Shih D."/>
            <person name="Sparrow T."/>
            <person name="Spaulding J."/>
            <person name="Stalker J."/>
            <person name="Stange-Thomann N."/>
            <person name="Stavropoulos S."/>
            <person name="Stone C."/>
            <person name="Strader C."/>
            <person name="Tesfaye S."/>
            <person name="Thomson T."/>
            <person name="Thoulutsang Y."/>
            <person name="Thoulutsang D."/>
            <person name="Topham K."/>
            <person name="Topping I."/>
            <person name="Tsamla T."/>
            <person name="Vassiliev H."/>
            <person name="Vo A."/>
            <person name="Wangchuk T."/>
            <person name="Wangdi T."/>
            <person name="Weiand M."/>
            <person name="Wilkinson J."/>
            <person name="Wilson A."/>
            <person name="Yadav S."/>
            <person name="Young G."/>
            <person name="Yu Q."/>
            <person name="Zembek L."/>
            <person name="Zhong D."/>
            <person name="Zimmer A."/>
            <person name="Zwirko Z."/>
            <person name="Jaffe D.B."/>
            <person name="Alvarez P."/>
            <person name="Brockman W."/>
            <person name="Butler J."/>
            <person name="Chin C."/>
            <person name="Gnerre S."/>
            <person name="Grabherr M."/>
            <person name="Kleber M."/>
            <person name="Mauceli E."/>
            <person name="MacCallum I."/>
        </authorList>
    </citation>
    <scope>NUCLEOTIDE SEQUENCE [LARGE SCALE GENOMIC DNA]</scope>
    <source>
        <strain evidence="3">Tai18E2 / Tucson 14021-0261.01</strain>
    </source>
</reference>
<evidence type="ECO:0000313" key="3">
    <source>
        <dbReference type="Proteomes" id="UP000002282"/>
    </source>
</evidence>
<proteinExistence type="predicted"/>
<protein>
    <submittedName>
        <fullName evidence="2">Uncharacterized protein</fullName>
    </submittedName>
</protein>
<dbReference type="Gene3D" id="2.10.90.10">
    <property type="entry name" value="Cystine-knot cytokines"/>
    <property type="match status" value="1"/>
</dbReference>
<evidence type="ECO:0000256" key="1">
    <source>
        <dbReference type="SAM" id="MobiDB-lite"/>
    </source>
</evidence>
<dbReference type="GO" id="GO:0051427">
    <property type="term" value="F:hormone receptor binding"/>
    <property type="evidence" value="ECO:0007669"/>
    <property type="project" value="TreeGrafter"/>
</dbReference>
<accession>A0A0R1E961</accession>
<name>A0A0R1E961_DROYA</name>
<dbReference type="FunFam" id="2.10.90.10:FF:000049">
    <property type="entry name" value="Glycoprotein hormone alpha 2"/>
    <property type="match status" value="1"/>
</dbReference>
<dbReference type="InterPro" id="IPR052680">
    <property type="entry name" value="Glyco_Hormone_Alpha"/>
</dbReference>
<feature type="region of interest" description="Disordered" evidence="1">
    <location>
        <begin position="1"/>
        <end position="25"/>
    </location>
</feature>
<dbReference type="GO" id="GO:0005615">
    <property type="term" value="C:extracellular space"/>
    <property type="evidence" value="ECO:0007669"/>
    <property type="project" value="TreeGrafter"/>
</dbReference>
<reference evidence="2 3" key="2">
    <citation type="journal article" date="2007" name="PLoS Biol.">
        <title>Principles of genome evolution in the Drosophila melanogaster species group.</title>
        <authorList>
            <person name="Ranz J.M."/>
            <person name="Maurin D."/>
            <person name="Chan Y.S."/>
            <person name="von Grotthuss M."/>
            <person name="Hillier L.W."/>
            <person name="Roote J."/>
            <person name="Ashburner M."/>
            <person name="Bergman C.M."/>
        </authorList>
    </citation>
    <scope>NUCLEOTIDE SEQUENCE [LARGE SCALE GENOMIC DNA]</scope>
    <source>
        <strain evidence="3">Tai18E2 / Tucson 14021-0261.01</strain>
    </source>
</reference>
<dbReference type="KEGG" id="dya:Dyak_GE29190"/>
<dbReference type="AlphaFoldDB" id="A0A0R1E961"/>